<gene>
    <name evidence="1" type="ORF">TGAM01_v205259</name>
</gene>
<name>A0A2P4ZNE7_9HYPO</name>
<organism evidence="1 2">
    <name type="scientific">Trichoderma gamsii</name>
    <dbReference type="NCBI Taxonomy" id="398673"/>
    <lineage>
        <taxon>Eukaryota</taxon>
        <taxon>Fungi</taxon>
        <taxon>Dikarya</taxon>
        <taxon>Ascomycota</taxon>
        <taxon>Pezizomycotina</taxon>
        <taxon>Sordariomycetes</taxon>
        <taxon>Hypocreomycetidae</taxon>
        <taxon>Hypocreales</taxon>
        <taxon>Hypocreaceae</taxon>
        <taxon>Trichoderma</taxon>
    </lineage>
</organism>
<proteinExistence type="predicted"/>
<dbReference type="EMBL" id="JPDN02000016">
    <property type="protein sequence ID" value="PON25822.1"/>
    <property type="molecule type" value="Genomic_DNA"/>
</dbReference>
<evidence type="ECO:0000313" key="2">
    <source>
        <dbReference type="Proteomes" id="UP000054821"/>
    </source>
</evidence>
<dbReference type="AlphaFoldDB" id="A0A2P4ZNE7"/>
<comment type="caution">
    <text evidence="1">The sequence shown here is derived from an EMBL/GenBank/DDBJ whole genome shotgun (WGS) entry which is preliminary data.</text>
</comment>
<accession>A0A2P4ZNE7</accession>
<sequence>MYGINCFTYTVSGSCLLISKGRPFAYTAALCDWDLYALGILQFLVYSLHHLPSLFGVRPNPCTTHFN</sequence>
<keyword evidence="2" id="KW-1185">Reference proteome</keyword>
<dbReference type="RefSeq" id="XP_024405640.1">
    <property type="nucleotide sequence ID" value="XM_024549607.1"/>
</dbReference>
<evidence type="ECO:0000313" key="1">
    <source>
        <dbReference type="EMBL" id="PON25822.1"/>
    </source>
</evidence>
<reference evidence="1 2" key="1">
    <citation type="journal article" date="2016" name="Genome Announc.">
        <title>Draft Whole-Genome Sequence of Trichoderma gamsii T6085, a Promising Biocontrol Agent of Fusarium Head Blight on Wheat.</title>
        <authorList>
            <person name="Baroncelli R."/>
            <person name="Zapparata A."/>
            <person name="Piaggeschi G."/>
            <person name="Sarrocco S."/>
            <person name="Vannacci G."/>
        </authorList>
    </citation>
    <scope>NUCLEOTIDE SEQUENCE [LARGE SCALE GENOMIC DNA]</scope>
    <source>
        <strain evidence="1 2">T6085</strain>
    </source>
</reference>
<protein>
    <submittedName>
        <fullName evidence="1">Uncharacterized protein</fullName>
    </submittedName>
</protein>
<dbReference type="GeneID" id="36347575"/>
<dbReference type="Proteomes" id="UP000054821">
    <property type="component" value="Unassembled WGS sequence"/>
</dbReference>